<dbReference type="InterPro" id="IPR000905">
    <property type="entry name" value="Gcp-like_dom"/>
</dbReference>
<protein>
    <recommendedName>
        <fullName evidence="1">N(6)-L-threonylcarbamoyladenine synthase</fullName>
        <ecNumber evidence="1">2.3.1.234</ecNumber>
    </recommendedName>
</protein>
<dbReference type="PANTHER" id="PTHR11735">
    <property type="entry name" value="TRNA N6-ADENOSINE THREONYLCARBAMOYLTRANSFERASE"/>
    <property type="match status" value="1"/>
</dbReference>
<dbReference type="InterPro" id="IPR017861">
    <property type="entry name" value="KAE1/TsaD"/>
</dbReference>
<evidence type="ECO:0000256" key="2">
    <source>
        <dbReference type="ARBA" id="ARBA00022679"/>
    </source>
</evidence>
<evidence type="ECO:0000256" key="4">
    <source>
        <dbReference type="ARBA" id="ARBA00022723"/>
    </source>
</evidence>
<keyword evidence="3" id="KW-0819">tRNA processing</keyword>
<proteinExistence type="predicted"/>
<evidence type="ECO:0000313" key="9">
    <source>
        <dbReference type="EMBL" id="MCG4611718.1"/>
    </source>
</evidence>
<dbReference type="EMBL" id="JAKNHQ010000021">
    <property type="protein sequence ID" value="MCG4611718.1"/>
    <property type="molecule type" value="Genomic_DNA"/>
</dbReference>
<evidence type="ECO:0000256" key="1">
    <source>
        <dbReference type="ARBA" id="ARBA00012156"/>
    </source>
</evidence>
<gene>
    <name evidence="9" type="ORF">L0P57_12350</name>
</gene>
<dbReference type="Gene3D" id="3.30.420.40">
    <property type="match status" value="2"/>
</dbReference>
<evidence type="ECO:0000256" key="7">
    <source>
        <dbReference type="ARBA" id="ARBA00048117"/>
    </source>
</evidence>
<comment type="caution">
    <text evidence="9">The sequence shown here is derived from an EMBL/GenBank/DDBJ whole genome shotgun (WGS) entry which is preliminary data.</text>
</comment>
<dbReference type="RefSeq" id="WP_237967109.1">
    <property type="nucleotide sequence ID" value="NZ_JAKNHQ010000021.1"/>
</dbReference>
<feature type="domain" description="Gcp-like" evidence="8">
    <location>
        <begin position="45"/>
        <end position="302"/>
    </location>
</feature>
<evidence type="ECO:0000256" key="6">
    <source>
        <dbReference type="ARBA" id="ARBA00023315"/>
    </source>
</evidence>
<evidence type="ECO:0000256" key="5">
    <source>
        <dbReference type="ARBA" id="ARBA00023004"/>
    </source>
</evidence>
<dbReference type="InterPro" id="IPR043129">
    <property type="entry name" value="ATPase_NBD"/>
</dbReference>
<evidence type="ECO:0000256" key="3">
    <source>
        <dbReference type="ARBA" id="ARBA00022694"/>
    </source>
</evidence>
<dbReference type="PANTHER" id="PTHR11735:SF6">
    <property type="entry name" value="TRNA N6-ADENOSINE THREONYLCARBAMOYLTRANSFERASE, MITOCHONDRIAL"/>
    <property type="match status" value="1"/>
</dbReference>
<name>A0ABS9MMH9_9FIRM</name>
<dbReference type="Pfam" id="PF00814">
    <property type="entry name" value="TsaD"/>
    <property type="match status" value="1"/>
</dbReference>
<keyword evidence="10" id="KW-1185">Reference proteome</keyword>
<keyword evidence="6" id="KW-0012">Acyltransferase</keyword>
<accession>A0ABS9MMH9</accession>
<comment type="catalytic activity">
    <reaction evidence="7">
        <text>L-threonylcarbamoyladenylate + adenosine(37) in tRNA = N(6)-L-threonylcarbamoyladenosine(37) in tRNA + AMP + H(+)</text>
        <dbReference type="Rhea" id="RHEA:37059"/>
        <dbReference type="Rhea" id="RHEA-COMP:10162"/>
        <dbReference type="Rhea" id="RHEA-COMP:10163"/>
        <dbReference type="ChEBI" id="CHEBI:15378"/>
        <dbReference type="ChEBI" id="CHEBI:73682"/>
        <dbReference type="ChEBI" id="CHEBI:74411"/>
        <dbReference type="ChEBI" id="CHEBI:74418"/>
        <dbReference type="ChEBI" id="CHEBI:456215"/>
        <dbReference type="EC" id="2.3.1.234"/>
    </reaction>
</comment>
<evidence type="ECO:0000259" key="8">
    <source>
        <dbReference type="Pfam" id="PF00814"/>
    </source>
</evidence>
<organism evidence="9 10">
    <name type="scientific">Anaeromassilibacillus senegalensis</name>
    <dbReference type="NCBI Taxonomy" id="1673717"/>
    <lineage>
        <taxon>Bacteria</taxon>
        <taxon>Bacillati</taxon>
        <taxon>Bacillota</taxon>
        <taxon>Clostridia</taxon>
        <taxon>Eubacteriales</taxon>
        <taxon>Acutalibacteraceae</taxon>
        <taxon>Anaeromassilibacillus</taxon>
    </lineage>
</organism>
<sequence>MHKVLGIDTSNYTTSAALYTGGEIRQEKQLLPVRKGELGLRQSDAVFHHVQQLPQILERLFHGAGGEGAIEAVGASARPRDQEDSYMPCFTVGIGTAKAVATALSVPFFSFSHQAGHIAAALYSAGKLSFLQEPFLAFHVSGGTTEAVRVTPDREHLFQAEIVARSLDLKGGQAVDRVGGMLGLPFPAGKFLEELALQSDASFKIRPSMKGADCSLSGVENQCRKMLDHGSPREDVARYCLLSILAALDGMASALQKEYGGLPMLFAGGVMSNRLIREALTEKYGAVFAEPAFSSDNAAGIAVLTEMKRCGAC</sequence>
<evidence type="ECO:0000313" key="10">
    <source>
        <dbReference type="Proteomes" id="UP001298681"/>
    </source>
</evidence>
<reference evidence="9 10" key="1">
    <citation type="submission" date="2022-01" db="EMBL/GenBank/DDBJ databases">
        <title>Collection of gut derived symbiotic bacterial strains cultured from healthy donors.</title>
        <authorList>
            <person name="Lin H."/>
            <person name="Kohout C."/>
            <person name="Waligurski E."/>
            <person name="Pamer E.G."/>
        </authorList>
    </citation>
    <scope>NUCLEOTIDE SEQUENCE [LARGE SCALE GENOMIC DNA]</scope>
    <source>
        <strain evidence="9 10">DFI.7.58</strain>
    </source>
</reference>
<dbReference type="EC" id="2.3.1.234" evidence="1"/>
<dbReference type="Proteomes" id="UP001298681">
    <property type="component" value="Unassembled WGS sequence"/>
</dbReference>
<dbReference type="PRINTS" id="PR00789">
    <property type="entry name" value="OSIALOPTASE"/>
</dbReference>
<dbReference type="SUPFAM" id="SSF53067">
    <property type="entry name" value="Actin-like ATPase domain"/>
    <property type="match status" value="1"/>
</dbReference>
<keyword evidence="4" id="KW-0479">Metal-binding</keyword>
<keyword evidence="5" id="KW-0408">Iron</keyword>
<keyword evidence="2" id="KW-0808">Transferase</keyword>